<evidence type="ECO:0000256" key="9">
    <source>
        <dbReference type="ARBA" id="ARBA00023012"/>
    </source>
</evidence>
<dbReference type="InterPro" id="IPR036890">
    <property type="entry name" value="HATPase_C_sf"/>
</dbReference>
<keyword evidence="10" id="KW-0472">Membrane</keyword>
<evidence type="ECO:0000313" key="12">
    <source>
        <dbReference type="EMBL" id="SHM67917.1"/>
    </source>
</evidence>
<evidence type="ECO:0000256" key="1">
    <source>
        <dbReference type="ARBA" id="ARBA00000085"/>
    </source>
</evidence>
<dbReference type="Pfam" id="PF02518">
    <property type="entry name" value="HATPase_c"/>
    <property type="match status" value="1"/>
</dbReference>
<evidence type="ECO:0000256" key="2">
    <source>
        <dbReference type="ARBA" id="ARBA00004651"/>
    </source>
</evidence>
<comment type="subcellular location">
    <subcellularLocation>
        <location evidence="2">Cell membrane</location>
        <topology evidence="2">Multi-pass membrane protein</topology>
    </subcellularLocation>
</comment>
<dbReference type="PROSITE" id="PS50109">
    <property type="entry name" value="HIS_KIN"/>
    <property type="match status" value="1"/>
</dbReference>
<dbReference type="EC" id="2.7.13.3" evidence="3"/>
<accession>A0A1M7KSB0</accession>
<feature type="domain" description="Histidine kinase" evidence="11">
    <location>
        <begin position="82"/>
        <end position="289"/>
    </location>
</feature>
<evidence type="ECO:0000313" key="13">
    <source>
        <dbReference type="Proteomes" id="UP000184038"/>
    </source>
</evidence>
<evidence type="ECO:0000259" key="11">
    <source>
        <dbReference type="PROSITE" id="PS50109"/>
    </source>
</evidence>
<dbReference type="PANTHER" id="PTHR45453:SF2">
    <property type="entry name" value="HISTIDINE KINASE"/>
    <property type="match status" value="1"/>
</dbReference>
<keyword evidence="6" id="KW-0812">Transmembrane</keyword>
<keyword evidence="9" id="KW-0902">Two-component regulatory system</keyword>
<dbReference type="PANTHER" id="PTHR45453">
    <property type="entry name" value="PHOSPHATE REGULON SENSOR PROTEIN PHOR"/>
    <property type="match status" value="1"/>
</dbReference>
<evidence type="ECO:0000256" key="8">
    <source>
        <dbReference type="ARBA" id="ARBA00022989"/>
    </source>
</evidence>
<dbReference type="SUPFAM" id="SSF55874">
    <property type="entry name" value="ATPase domain of HSP90 chaperone/DNA topoisomerase II/histidine kinase"/>
    <property type="match status" value="1"/>
</dbReference>
<organism evidence="12 13">
    <name type="scientific">Anaerosporobacter mobilis DSM 15930</name>
    <dbReference type="NCBI Taxonomy" id="1120996"/>
    <lineage>
        <taxon>Bacteria</taxon>
        <taxon>Bacillati</taxon>
        <taxon>Bacillota</taxon>
        <taxon>Clostridia</taxon>
        <taxon>Lachnospirales</taxon>
        <taxon>Lachnospiraceae</taxon>
        <taxon>Anaerosporobacter</taxon>
    </lineage>
</organism>
<keyword evidence="8" id="KW-1133">Transmembrane helix</keyword>
<comment type="catalytic activity">
    <reaction evidence="1">
        <text>ATP + protein L-histidine = ADP + protein N-phospho-L-histidine.</text>
        <dbReference type="EC" id="2.7.13.3"/>
    </reaction>
</comment>
<keyword evidence="4" id="KW-1003">Cell membrane</keyword>
<evidence type="ECO:0000256" key="10">
    <source>
        <dbReference type="ARBA" id="ARBA00023136"/>
    </source>
</evidence>
<dbReference type="GO" id="GO:0000155">
    <property type="term" value="F:phosphorelay sensor kinase activity"/>
    <property type="evidence" value="ECO:0007669"/>
    <property type="project" value="TreeGrafter"/>
</dbReference>
<evidence type="ECO:0000256" key="4">
    <source>
        <dbReference type="ARBA" id="ARBA00022475"/>
    </source>
</evidence>
<keyword evidence="7 12" id="KW-0418">Kinase</keyword>
<dbReference type="GO" id="GO:0016036">
    <property type="term" value="P:cellular response to phosphate starvation"/>
    <property type="evidence" value="ECO:0007669"/>
    <property type="project" value="TreeGrafter"/>
</dbReference>
<protein>
    <recommendedName>
        <fullName evidence="3">histidine kinase</fullName>
        <ecNumber evidence="3">2.7.13.3</ecNumber>
    </recommendedName>
</protein>
<dbReference type="GO" id="GO:0004721">
    <property type="term" value="F:phosphoprotein phosphatase activity"/>
    <property type="evidence" value="ECO:0007669"/>
    <property type="project" value="TreeGrafter"/>
</dbReference>
<name>A0A1M7KSB0_9FIRM</name>
<evidence type="ECO:0000256" key="7">
    <source>
        <dbReference type="ARBA" id="ARBA00022777"/>
    </source>
</evidence>
<dbReference type="PRINTS" id="PR00344">
    <property type="entry name" value="BCTRLSENSOR"/>
</dbReference>
<evidence type="ECO:0000256" key="3">
    <source>
        <dbReference type="ARBA" id="ARBA00012438"/>
    </source>
</evidence>
<dbReference type="EMBL" id="FRCP01000014">
    <property type="protein sequence ID" value="SHM67917.1"/>
    <property type="molecule type" value="Genomic_DNA"/>
</dbReference>
<evidence type="ECO:0000256" key="5">
    <source>
        <dbReference type="ARBA" id="ARBA00022679"/>
    </source>
</evidence>
<dbReference type="InterPro" id="IPR003594">
    <property type="entry name" value="HATPase_dom"/>
</dbReference>
<dbReference type="InterPro" id="IPR050351">
    <property type="entry name" value="BphY/WalK/GraS-like"/>
</dbReference>
<keyword evidence="13" id="KW-1185">Reference proteome</keyword>
<reference evidence="12 13" key="1">
    <citation type="submission" date="2016-11" db="EMBL/GenBank/DDBJ databases">
        <authorList>
            <person name="Jaros S."/>
            <person name="Januszkiewicz K."/>
            <person name="Wedrychowicz H."/>
        </authorList>
    </citation>
    <scope>NUCLEOTIDE SEQUENCE [LARGE SCALE GENOMIC DNA]</scope>
    <source>
        <strain evidence="12 13">DSM 15930</strain>
    </source>
</reference>
<proteinExistence type="predicted"/>
<sequence length="293" mass="33954">MEIELFVALIIICIDYRIQKMKYLKLLERYSNISVYETQVITPSNCMEEGYEWIIKSLQEKAKESSDQIETRHQGQIEYFTMWVHQIKTPISALSLLLDNTEIESSSKGSMKQEVFKIEQYAGLVLEYLRIDNMSNDFILSPYELDGIVRKVVKKFSTIFIHKKNSLVMDELNCKVQTDERWLAFLLEQILSNALKYTNQGTIRIYEEKDYIGRVVLVIEDTGIGIKEEDIPRIFERGYTGLNGRMHQKATGIGLYLSKKVADRLSCSISVTSKVREGTKVSIIFPKDDLEIF</sequence>
<dbReference type="InterPro" id="IPR005467">
    <property type="entry name" value="His_kinase_dom"/>
</dbReference>
<dbReference type="SMART" id="SM00387">
    <property type="entry name" value="HATPase_c"/>
    <property type="match status" value="1"/>
</dbReference>
<dbReference type="GO" id="GO:0005886">
    <property type="term" value="C:plasma membrane"/>
    <property type="evidence" value="ECO:0007669"/>
    <property type="project" value="UniProtKB-SubCell"/>
</dbReference>
<dbReference type="Proteomes" id="UP000184038">
    <property type="component" value="Unassembled WGS sequence"/>
</dbReference>
<gene>
    <name evidence="12" type="ORF">SAMN02746066_02899</name>
</gene>
<dbReference type="RefSeq" id="WP_170865503.1">
    <property type="nucleotide sequence ID" value="NZ_FRCP01000014.1"/>
</dbReference>
<dbReference type="AlphaFoldDB" id="A0A1M7KSB0"/>
<dbReference type="STRING" id="1120996.SAMN02746066_02899"/>
<dbReference type="Gene3D" id="3.30.565.10">
    <property type="entry name" value="Histidine kinase-like ATPase, C-terminal domain"/>
    <property type="match status" value="1"/>
</dbReference>
<dbReference type="InterPro" id="IPR004358">
    <property type="entry name" value="Sig_transdc_His_kin-like_C"/>
</dbReference>
<keyword evidence="5" id="KW-0808">Transferase</keyword>
<evidence type="ECO:0000256" key="6">
    <source>
        <dbReference type="ARBA" id="ARBA00022692"/>
    </source>
</evidence>